<feature type="transmembrane region" description="Helical" evidence="5">
    <location>
        <begin position="46"/>
        <end position="63"/>
    </location>
</feature>
<keyword evidence="3 5" id="KW-1133">Transmembrane helix</keyword>
<dbReference type="EMBL" id="SSTI01000010">
    <property type="protein sequence ID" value="THG38636.1"/>
    <property type="molecule type" value="Genomic_DNA"/>
</dbReference>
<dbReference type="PANTHER" id="PTHR36974">
    <property type="entry name" value="MEMBRANE PROTEIN-RELATED"/>
    <property type="match status" value="1"/>
</dbReference>
<evidence type="ECO:0000256" key="3">
    <source>
        <dbReference type="ARBA" id="ARBA00022989"/>
    </source>
</evidence>
<organism evidence="6 7">
    <name type="scientific">Sphingomonas olei</name>
    <dbReference type="NCBI Taxonomy" id="1886787"/>
    <lineage>
        <taxon>Bacteria</taxon>
        <taxon>Pseudomonadati</taxon>
        <taxon>Pseudomonadota</taxon>
        <taxon>Alphaproteobacteria</taxon>
        <taxon>Sphingomonadales</taxon>
        <taxon>Sphingomonadaceae</taxon>
        <taxon>Sphingomonas</taxon>
    </lineage>
</organism>
<comment type="caution">
    <text evidence="6">The sequence shown here is derived from an EMBL/GenBank/DDBJ whole genome shotgun (WGS) entry which is preliminary data.</text>
</comment>
<keyword evidence="7" id="KW-1185">Reference proteome</keyword>
<evidence type="ECO:0000313" key="6">
    <source>
        <dbReference type="EMBL" id="THG38636.1"/>
    </source>
</evidence>
<gene>
    <name evidence="6" type="ORF">E5988_13695</name>
</gene>
<sequence length="132" mass="14456">MDRESGGRRVARWLLIAFYLTAGIGHLLFIDAMVRIVPKFVPAPRLVVLATGLAELAGAAALVTPRYRRAAGWALAAYALCVWPANMQHAWNDLSSGTGLPIGYHVVRLLLQPLIIWWALRASGAVRSCRQP</sequence>
<comment type="subcellular location">
    <subcellularLocation>
        <location evidence="1">Membrane</location>
        <topology evidence="1">Multi-pass membrane protein</topology>
    </subcellularLocation>
</comment>
<dbReference type="Pfam" id="PF13564">
    <property type="entry name" value="DoxX_2"/>
    <property type="match status" value="1"/>
</dbReference>
<keyword evidence="2 5" id="KW-0812">Transmembrane</keyword>
<evidence type="ECO:0000256" key="1">
    <source>
        <dbReference type="ARBA" id="ARBA00004141"/>
    </source>
</evidence>
<keyword evidence="4 5" id="KW-0472">Membrane</keyword>
<dbReference type="InterPro" id="IPR032808">
    <property type="entry name" value="DoxX"/>
</dbReference>
<feature type="transmembrane region" description="Helical" evidence="5">
    <location>
        <begin position="70"/>
        <end position="90"/>
    </location>
</feature>
<evidence type="ECO:0000313" key="7">
    <source>
        <dbReference type="Proteomes" id="UP000308038"/>
    </source>
</evidence>
<name>A0ABY2QFD3_9SPHN</name>
<feature type="transmembrane region" description="Helical" evidence="5">
    <location>
        <begin position="102"/>
        <end position="120"/>
    </location>
</feature>
<accession>A0ABY2QFD3</accession>
<evidence type="ECO:0008006" key="8">
    <source>
        <dbReference type="Google" id="ProtNLM"/>
    </source>
</evidence>
<evidence type="ECO:0000256" key="2">
    <source>
        <dbReference type="ARBA" id="ARBA00022692"/>
    </source>
</evidence>
<evidence type="ECO:0000256" key="5">
    <source>
        <dbReference type="SAM" id="Phobius"/>
    </source>
</evidence>
<proteinExistence type="predicted"/>
<feature type="transmembrane region" description="Helical" evidence="5">
    <location>
        <begin position="12"/>
        <end position="34"/>
    </location>
</feature>
<dbReference type="Proteomes" id="UP000308038">
    <property type="component" value="Unassembled WGS sequence"/>
</dbReference>
<evidence type="ECO:0000256" key="4">
    <source>
        <dbReference type="ARBA" id="ARBA00023136"/>
    </source>
</evidence>
<reference evidence="6 7" key="1">
    <citation type="submission" date="2019-04" db="EMBL/GenBank/DDBJ databases">
        <title>Microbes associate with the intestines of laboratory mice.</title>
        <authorList>
            <person name="Navarre W."/>
            <person name="Wong E."/>
            <person name="Huang K.C."/>
            <person name="Tropini C."/>
            <person name="Ng K."/>
            <person name="Yu B."/>
        </authorList>
    </citation>
    <scope>NUCLEOTIDE SEQUENCE [LARGE SCALE GENOMIC DNA]</scope>
    <source>
        <strain evidence="6 7">NM83_B4-11</strain>
    </source>
</reference>
<dbReference type="PANTHER" id="PTHR36974:SF1">
    <property type="entry name" value="DOXX FAMILY MEMBRANE PROTEIN"/>
    <property type="match status" value="1"/>
</dbReference>
<protein>
    <recommendedName>
        <fullName evidence="8">DoxX family protein</fullName>
    </recommendedName>
</protein>